<evidence type="ECO:0000256" key="3">
    <source>
        <dbReference type="ARBA" id="ARBA00013109"/>
    </source>
</evidence>
<comment type="pathway">
    <text evidence="1 9">Porphyrin-containing compound metabolism; protoporphyrin-IX biosynthesis; coproporphyrinogen-III from 5-aminolevulinate: step 3/4.</text>
</comment>
<evidence type="ECO:0000256" key="8">
    <source>
        <dbReference type="ARBA" id="ARBA00048617"/>
    </source>
</evidence>
<comment type="similarity">
    <text evidence="2 9">Belongs to the uroporphyrinogen-III synthase family.</text>
</comment>
<organism evidence="11 12">
    <name type="scientific">SAR86 cluster bacterium</name>
    <dbReference type="NCBI Taxonomy" id="2030880"/>
    <lineage>
        <taxon>Bacteria</taxon>
        <taxon>Pseudomonadati</taxon>
        <taxon>Pseudomonadota</taxon>
        <taxon>Gammaproteobacteria</taxon>
        <taxon>SAR86 cluster</taxon>
    </lineage>
</organism>
<comment type="catalytic activity">
    <reaction evidence="8 9">
        <text>hydroxymethylbilane = uroporphyrinogen III + H2O</text>
        <dbReference type="Rhea" id="RHEA:18965"/>
        <dbReference type="ChEBI" id="CHEBI:15377"/>
        <dbReference type="ChEBI" id="CHEBI:57308"/>
        <dbReference type="ChEBI" id="CHEBI:57845"/>
        <dbReference type="EC" id="4.2.1.75"/>
    </reaction>
</comment>
<evidence type="ECO:0000256" key="6">
    <source>
        <dbReference type="ARBA" id="ARBA00037589"/>
    </source>
</evidence>
<evidence type="ECO:0000256" key="2">
    <source>
        <dbReference type="ARBA" id="ARBA00008133"/>
    </source>
</evidence>
<dbReference type="EMBL" id="NVWI01000001">
    <property type="protein sequence ID" value="PCJ43694.1"/>
    <property type="molecule type" value="Genomic_DNA"/>
</dbReference>
<evidence type="ECO:0000256" key="5">
    <source>
        <dbReference type="ARBA" id="ARBA00023244"/>
    </source>
</evidence>
<gene>
    <name evidence="11" type="ORF">COA71_02140</name>
</gene>
<sequence>MTSPLNSTLKNITLWLTRPAGQAKNLSKLLEARGAKVFHFPLMKIEALPQDKALEKKIKKLSQYDMAFFISTNAAQIAMELIETYLASFPKDVEYFSPGVTTARVLQSHGLKVAYPEKAMSTEALLILPEIRAIIQKKSKKKKRAVIFRGIGGRELLANSLRAKGVDVDYVELYKRVLPDYKESYLQDILKTKKPDGIVFSSAEAIHNFTVLFEKIYSGYKEIPVFVSSPRLVNIVTKIGFESVSLLEAADDKSVAAGVVKPNG</sequence>
<evidence type="ECO:0000256" key="1">
    <source>
        <dbReference type="ARBA" id="ARBA00004772"/>
    </source>
</evidence>
<evidence type="ECO:0000256" key="9">
    <source>
        <dbReference type="RuleBase" id="RU366031"/>
    </source>
</evidence>
<dbReference type="UniPathway" id="UPA00251">
    <property type="reaction ID" value="UER00320"/>
</dbReference>
<protein>
    <recommendedName>
        <fullName evidence="7 9">Uroporphyrinogen-III synthase</fullName>
        <ecNumber evidence="3 9">4.2.1.75</ecNumber>
    </recommendedName>
</protein>
<proteinExistence type="inferred from homology"/>
<dbReference type="CDD" id="cd06578">
    <property type="entry name" value="HemD"/>
    <property type="match status" value="1"/>
</dbReference>
<comment type="caution">
    <text evidence="11">The sequence shown here is derived from an EMBL/GenBank/DDBJ whole genome shotgun (WGS) entry which is preliminary data.</text>
</comment>
<dbReference type="Gene3D" id="3.40.50.10090">
    <property type="match status" value="2"/>
</dbReference>
<dbReference type="Proteomes" id="UP000228987">
    <property type="component" value="Unassembled WGS sequence"/>
</dbReference>
<dbReference type="InterPro" id="IPR039793">
    <property type="entry name" value="UROS/Hem4"/>
</dbReference>
<dbReference type="PANTHER" id="PTHR38042">
    <property type="entry name" value="UROPORPHYRINOGEN-III SYNTHASE, CHLOROPLASTIC"/>
    <property type="match status" value="1"/>
</dbReference>
<evidence type="ECO:0000313" key="11">
    <source>
        <dbReference type="EMBL" id="PCJ43694.1"/>
    </source>
</evidence>
<evidence type="ECO:0000256" key="4">
    <source>
        <dbReference type="ARBA" id="ARBA00023239"/>
    </source>
</evidence>
<dbReference type="Pfam" id="PF02602">
    <property type="entry name" value="HEM4"/>
    <property type="match status" value="1"/>
</dbReference>
<dbReference type="PANTHER" id="PTHR38042:SF1">
    <property type="entry name" value="UROPORPHYRINOGEN-III SYNTHASE, CHLOROPLASTIC"/>
    <property type="match status" value="1"/>
</dbReference>
<feature type="domain" description="Tetrapyrrole biosynthesis uroporphyrinogen III synthase" evidence="10">
    <location>
        <begin position="25"/>
        <end position="245"/>
    </location>
</feature>
<keyword evidence="5 9" id="KW-0627">Porphyrin biosynthesis</keyword>
<dbReference type="GO" id="GO:0006782">
    <property type="term" value="P:protoporphyrinogen IX biosynthetic process"/>
    <property type="evidence" value="ECO:0007669"/>
    <property type="project" value="UniProtKB-UniRule"/>
</dbReference>
<dbReference type="InterPro" id="IPR036108">
    <property type="entry name" value="4pyrrol_syn_uPrphyn_synt_sf"/>
</dbReference>
<dbReference type="SUPFAM" id="SSF69618">
    <property type="entry name" value="HemD-like"/>
    <property type="match status" value="1"/>
</dbReference>
<evidence type="ECO:0000256" key="7">
    <source>
        <dbReference type="ARBA" id="ARBA00040167"/>
    </source>
</evidence>
<name>A0A2A5CII8_9GAMM</name>
<accession>A0A2A5CII8</accession>
<dbReference type="GO" id="GO:0004852">
    <property type="term" value="F:uroporphyrinogen-III synthase activity"/>
    <property type="evidence" value="ECO:0007669"/>
    <property type="project" value="UniProtKB-UniRule"/>
</dbReference>
<dbReference type="GO" id="GO:0006780">
    <property type="term" value="P:uroporphyrinogen III biosynthetic process"/>
    <property type="evidence" value="ECO:0007669"/>
    <property type="project" value="UniProtKB-UniRule"/>
</dbReference>
<dbReference type="AlphaFoldDB" id="A0A2A5CII8"/>
<evidence type="ECO:0000259" key="10">
    <source>
        <dbReference type="Pfam" id="PF02602"/>
    </source>
</evidence>
<keyword evidence="4 9" id="KW-0456">Lyase</keyword>
<dbReference type="InterPro" id="IPR003754">
    <property type="entry name" value="4pyrrol_synth_uPrphyn_synth"/>
</dbReference>
<comment type="function">
    <text evidence="6 9">Catalyzes cyclization of the linear tetrapyrrole, hydroxymethylbilane, to the macrocyclic uroporphyrinogen III.</text>
</comment>
<evidence type="ECO:0000313" key="12">
    <source>
        <dbReference type="Proteomes" id="UP000228987"/>
    </source>
</evidence>
<dbReference type="EC" id="4.2.1.75" evidence="3 9"/>
<reference evidence="12" key="1">
    <citation type="submission" date="2017-08" db="EMBL/GenBank/DDBJ databases">
        <title>A dynamic microbial community with high functional redundancy inhabits the cold, oxic subseafloor aquifer.</title>
        <authorList>
            <person name="Tully B.J."/>
            <person name="Wheat C.G."/>
            <person name="Glazer B.T."/>
            <person name="Huber J.A."/>
        </authorList>
    </citation>
    <scope>NUCLEOTIDE SEQUENCE [LARGE SCALE GENOMIC DNA]</scope>
</reference>